<dbReference type="GO" id="GO:0006261">
    <property type="term" value="P:DNA-templated DNA replication"/>
    <property type="evidence" value="ECO:0007669"/>
    <property type="project" value="InterPro"/>
</dbReference>
<proteinExistence type="predicted"/>
<dbReference type="Proteomes" id="UP000663823">
    <property type="component" value="Unassembled WGS sequence"/>
</dbReference>
<comment type="caution">
    <text evidence="2">The sequence shown here is derived from an EMBL/GenBank/DDBJ whole genome shotgun (WGS) entry which is preliminary data.</text>
</comment>
<dbReference type="EMBL" id="CAJOAX010003350">
    <property type="protein sequence ID" value="CAF3849288.1"/>
    <property type="molecule type" value="Genomic_DNA"/>
</dbReference>
<evidence type="ECO:0000256" key="1">
    <source>
        <dbReference type="SAM" id="MobiDB-lite"/>
    </source>
</evidence>
<accession>A0A819EEM4</accession>
<feature type="region of interest" description="Disordered" evidence="1">
    <location>
        <begin position="95"/>
        <end position="116"/>
    </location>
</feature>
<protein>
    <submittedName>
        <fullName evidence="2">Uncharacterized protein</fullName>
    </submittedName>
</protein>
<dbReference type="Gene3D" id="3.40.50.300">
    <property type="entry name" value="P-loop containing nucleotide triphosphate hydrolases"/>
    <property type="match status" value="2"/>
</dbReference>
<dbReference type="GO" id="GO:0097681">
    <property type="term" value="P:double-strand break repair via alternative nonhomologous end joining"/>
    <property type="evidence" value="ECO:0007669"/>
    <property type="project" value="TreeGrafter"/>
</dbReference>
<dbReference type="PANTHER" id="PTHR10133:SF62">
    <property type="entry name" value="DNA POLYMERASE THETA"/>
    <property type="match status" value="1"/>
</dbReference>
<gene>
    <name evidence="2" type="ORF">OTI717_LOCUS21069</name>
</gene>
<evidence type="ECO:0000313" key="3">
    <source>
        <dbReference type="Proteomes" id="UP000663823"/>
    </source>
</evidence>
<sequence length="116" mass="13449">HIIICTTEKANSIINRLLSNLKVIYYNHLKITTNNSIEIIGMSATILNLNQLVQWLDAEVYETTFCPIPLEEYIRIDRILYNKQFISIRELHLSDQSNQDDSEGIAIQDKNKNKSI</sequence>
<dbReference type="InterPro" id="IPR027417">
    <property type="entry name" value="P-loop_NTPase"/>
</dbReference>
<dbReference type="SUPFAM" id="SSF52540">
    <property type="entry name" value="P-loop containing nucleoside triphosphate hydrolases"/>
    <property type="match status" value="1"/>
</dbReference>
<organism evidence="2 3">
    <name type="scientific">Rotaria sordida</name>
    <dbReference type="NCBI Taxonomy" id="392033"/>
    <lineage>
        <taxon>Eukaryota</taxon>
        <taxon>Metazoa</taxon>
        <taxon>Spiralia</taxon>
        <taxon>Gnathifera</taxon>
        <taxon>Rotifera</taxon>
        <taxon>Eurotatoria</taxon>
        <taxon>Bdelloidea</taxon>
        <taxon>Philodinida</taxon>
        <taxon>Philodinidae</taxon>
        <taxon>Rotaria</taxon>
    </lineage>
</organism>
<dbReference type="AlphaFoldDB" id="A0A819EEM4"/>
<dbReference type="InterPro" id="IPR002298">
    <property type="entry name" value="DNA_polymerase_A"/>
</dbReference>
<dbReference type="GO" id="GO:0003887">
    <property type="term" value="F:DNA-directed DNA polymerase activity"/>
    <property type="evidence" value="ECO:0007669"/>
    <property type="project" value="InterPro"/>
</dbReference>
<feature type="non-terminal residue" evidence="2">
    <location>
        <position position="1"/>
    </location>
</feature>
<evidence type="ECO:0000313" key="2">
    <source>
        <dbReference type="EMBL" id="CAF3849288.1"/>
    </source>
</evidence>
<dbReference type="PANTHER" id="PTHR10133">
    <property type="entry name" value="DNA POLYMERASE I"/>
    <property type="match status" value="1"/>
</dbReference>
<reference evidence="2" key="1">
    <citation type="submission" date="2021-02" db="EMBL/GenBank/DDBJ databases">
        <authorList>
            <person name="Nowell W R."/>
        </authorList>
    </citation>
    <scope>NUCLEOTIDE SEQUENCE</scope>
</reference>
<name>A0A819EEM4_9BILA</name>